<sequence length="49" mass="5317">MTKLLLLVAFGAAGAALLHTARPAPRPAPMARLQAEENQRFAELCRRTS</sequence>
<comment type="caution">
    <text evidence="2">The sequence shown here is derived from an EMBL/GenBank/DDBJ whole genome shotgun (WGS) entry which is preliminary data.</text>
</comment>
<organism evidence="2 3">
    <name type="scientific">Streptomyces iakyrus</name>
    <dbReference type="NCBI Taxonomy" id="68219"/>
    <lineage>
        <taxon>Bacteria</taxon>
        <taxon>Bacillati</taxon>
        <taxon>Actinomycetota</taxon>
        <taxon>Actinomycetes</taxon>
        <taxon>Kitasatosporales</taxon>
        <taxon>Streptomycetaceae</taxon>
        <taxon>Streptomyces</taxon>
    </lineage>
</organism>
<evidence type="ECO:0000313" key="3">
    <source>
        <dbReference type="Proteomes" id="UP001617511"/>
    </source>
</evidence>
<dbReference type="EMBL" id="JBIVGG010000022">
    <property type="protein sequence ID" value="MFJ4084901.1"/>
    <property type="molecule type" value="Genomic_DNA"/>
</dbReference>
<dbReference type="RefSeq" id="WP_402076255.1">
    <property type="nucleotide sequence ID" value="NZ_JBIVGG010000022.1"/>
</dbReference>
<evidence type="ECO:0008006" key="4">
    <source>
        <dbReference type="Google" id="ProtNLM"/>
    </source>
</evidence>
<feature type="chain" id="PRO_5046953204" description="Secreted protein" evidence="1">
    <location>
        <begin position="16"/>
        <end position="49"/>
    </location>
</feature>
<accession>A0ABW8FS23</accession>
<name>A0ABW8FS23_9ACTN</name>
<evidence type="ECO:0000256" key="1">
    <source>
        <dbReference type="SAM" id="SignalP"/>
    </source>
</evidence>
<proteinExistence type="predicted"/>
<gene>
    <name evidence="2" type="ORF">ACIP2Z_38910</name>
</gene>
<reference evidence="2 3" key="1">
    <citation type="submission" date="2024-10" db="EMBL/GenBank/DDBJ databases">
        <title>The Natural Products Discovery Center: Release of the First 8490 Sequenced Strains for Exploring Actinobacteria Biosynthetic Diversity.</title>
        <authorList>
            <person name="Kalkreuter E."/>
            <person name="Kautsar S.A."/>
            <person name="Yang D."/>
            <person name="Bader C.D."/>
            <person name="Teijaro C.N."/>
            <person name="Fluegel L."/>
            <person name="Davis C.M."/>
            <person name="Simpson J.R."/>
            <person name="Lauterbach L."/>
            <person name="Steele A.D."/>
            <person name="Gui C."/>
            <person name="Meng S."/>
            <person name="Li G."/>
            <person name="Viehrig K."/>
            <person name="Ye F."/>
            <person name="Su P."/>
            <person name="Kiefer A.F."/>
            <person name="Nichols A."/>
            <person name="Cepeda A.J."/>
            <person name="Yan W."/>
            <person name="Fan B."/>
            <person name="Jiang Y."/>
            <person name="Adhikari A."/>
            <person name="Zheng C.-J."/>
            <person name="Schuster L."/>
            <person name="Cowan T.M."/>
            <person name="Smanski M.J."/>
            <person name="Chevrette M.G."/>
            <person name="De Carvalho L.P.S."/>
            <person name="Shen B."/>
        </authorList>
    </citation>
    <scope>NUCLEOTIDE SEQUENCE [LARGE SCALE GENOMIC DNA]</scope>
    <source>
        <strain evidence="2 3">NPDC089932</strain>
    </source>
</reference>
<keyword evidence="1" id="KW-0732">Signal</keyword>
<feature type="signal peptide" evidence="1">
    <location>
        <begin position="1"/>
        <end position="15"/>
    </location>
</feature>
<keyword evidence="3" id="KW-1185">Reference proteome</keyword>
<protein>
    <recommendedName>
        <fullName evidence="4">Secreted protein</fullName>
    </recommendedName>
</protein>
<evidence type="ECO:0000313" key="2">
    <source>
        <dbReference type="EMBL" id="MFJ4084901.1"/>
    </source>
</evidence>
<dbReference type="Proteomes" id="UP001617511">
    <property type="component" value="Unassembled WGS sequence"/>
</dbReference>